<evidence type="ECO:0000259" key="1">
    <source>
        <dbReference type="Pfam" id="PF18299"/>
    </source>
</evidence>
<dbReference type="Proteomes" id="UP000318815">
    <property type="component" value="Unassembled WGS sequence"/>
</dbReference>
<organism evidence="2 3">
    <name type="scientific">Chitinophaga pinensis</name>
    <dbReference type="NCBI Taxonomy" id="79329"/>
    <lineage>
        <taxon>Bacteria</taxon>
        <taxon>Pseudomonadati</taxon>
        <taxon>Bacteroidota</taxon>
        <taxon>Chitinophagia</taxon>
        <taxon>Chitinophagales</taxon>
        <taxon>Chitinophagaceae</taxon>
        <taxon>Chitinophaga</taxon>
    </lineage>
</organism>
<gene>
    <name evidence="2" type="ORF">FEF09_27110</name>
</gene>
<dbReference type="Pfam" id="PF18299">
    <property type="entry name" value="R2K_2"/>
    <property type="match status" value="1"/>
</dbReference>
<reference evidence="2 3" key="1">
    <citation type="submission" date="2019-08" db="EMBL/GenBank/DDBJ databases">
        <title>Whole genome sequencing of chitin degrading bacteria Chitinophaga pinensis YS16.</title>
        <authorList>
            <person name="Singh R.P."/>
            <person name="Manchanda G."/>
            <person name="Maurya I.K."/>
            <person name="Joshi N.K."/>
            <person name="Srivastava A.K."/>
        </authorList>
    </citation>
    <scope>NUCLEOTIDE SEQUENCE [LARGE SCALE GENOMIC DNA]</scope>
    <source>
        <strain evidence="2 3">YS-16</strain>
    </source>
</reference>
<sequence>MNNPATLLVPEKTDTEFDQVVATWLKRGGTIRQLGKYWIKEETLAQQKIAIYGNQTFALVLAQIYNVTLLSPDDTLIARLEARWVKRHIRAIQLKDIRRTDFPAFIKPVIPKLFIAGIFDKPEDFNAATHGLEDTEFILIAEIVHDIRAEARAFISNSVIMDIALYEGAANLPDGYQFLSDFIATYQTVLPSVVVVDIAFSAHAGWFILEFNACWGAGLNNCVADKVIDCIIGATINK</sequence>
<dbReference type="AlphaFoldDB" id="A0A5C6LKZ3"/>
<dbReference type="EMBL" id="VOHS01000056">
    <property type="protein sequence ID" value="TWV93347.1"/>
    <property type="molecule type" value="Genomic_DNA"/>
</dbReference>
<comment type="caution">
    <text evidence="2">The sequence shown here is derived from an EMBL/GenBank/DDBJ whole genome shotgun (WGS) entry which is preliminary data.</text>
</comment>
<evidence type="ECO:0000313" key="3">
    <source>
        <dbReference type="Proteomes" id="UP000318815"/>
    </source>
</evidence>
<accession>A0A5C6LKZ3</accession>
<name>A0A5C6LKZ3_9BACT</name>
<protein>
    <submittedName>
        <fullName evidence="2">DUF4343 domain-containing protein</fullName>
    </submittedName>
</protein>
<evidence type="ECO:0000313" key="2">
    <source>
        <dbReference type="EMBL" id="TWV93347.1"/>
    </source>
</evidence>
<keyword evidence="3" id="KW-1185">Reference proteome</keyword>
<dbReference type="RefSeq" id="WP_146308000.1">
    <property type="nucleotide sequence ID" value="NZ_VOHS01000056.1"/>
</dbReference>
<dbReference type="OrthoDB" id="654524at2"/>
<dbReference type="InterPro" id="IPR041261">
    <property type="entry name" value="R2K_2"/>
</dbReference>
<proteinExistence type="predicted"/>
<feature type="domain" description="ATP-grasp" evidence="1">
    <location>
        <begin position="85"/>
        <end position="229"/>
    </location>
</feature>